<evidence type="ECO:0000313" key="2">
    <source>
        <dbReference type="Proteomes" id="UP000245910"/>
    </source>
</evidence>
<name>A0A2L2TF55_9HYPO</name>
<organism evidence="1 2">
    <name type="scientific">Fusarium venenatum</name>
    <dbReference type="NCBI Taxonomy" id="56646"/>
    <lineage>
        <taxon>Eukaryota</taxon>
        <taxon>Fungi</taxon>
        <taxon>Dikarya</taxon>
        <taxon>Ascomycota</taxon>
        <taxon>Pezizomycotina</taxon>
        <taxon>Sordariomycetes</taxon>
        <taxon>Hypocreomycetidae</taxon>
        <taxon>Hypocreales</taxon>
        <taxon>Nectriaceae</taxon>
        <taxon>Fusarium</taxon>
    </lineage>
</organism>
<accession>A0A2L2TF55</accession>
<dbReference type="Proteomes" id="UP000245910">
    <property type="component" value="Chromosome IIII"/>
</dbReference>
<dbReference type="AlphaFoldDB" id="A0A2L2TF55"/>
<dbReference type="EMBL" id="LN649232">
    <property type="protein sequence ID" value="CEI38967.1"/>
    <property type="molecule type" value="Genomic_DNA"/>
</dbReference>
<proteinExistence type="predicted"/>
<keyword evidence="2" id="KW-1185">Reference proteome</keyword>
<sequence length="131" mass="14698">MTGMNTQGIFKCHLSYSELATVFEALGCFSDLQWRATGEAPRQFYWARVHLMLHTPRLGSELHTYPCLLRRPITSCMQCVDQGGSKRLALNSSGRLRESRMGHSLHINPTGVHGRLQCKGEPRIILEGSTV</sequence>
<protein>
    <submittedName>
        <fullName evidence="1">Uncharacterized protein</fullName>
    </submittedName>
</protein>
<reference evidence="2" key="1">
    <citation type="submission" date="2014-10" db="EMBL/GenBank/DDBJ databases">
        <authorList>
            <person name="King R."/>
        </authorList>
    </citation>
    <scope>NUCLEOTIDE SEQUENCE [LARGE SCALE GENOMIC DNA]</scope>
    <source>
        <strain evidence="2">A3/5</strain>
    </source>
</reference>
<evidence type="ECO:0000313" key="1">
    <source>
        <dbReference type="EMBL" id="CEI38967.1"/>
    </source>
</evidence>